<accession>A0A9P7KH73</accession>
<dbReference type="InterPro" id="IPR038375">
    <property type="entry name" value="NDUFAF7_sf"/>
</dbReference>
<sequence>MLSFTAFRARNRAVSSLRSIATSAKPYRTTRSFLRHYASTTNAPPPVTKVEKLILDSIKATGPVSFATYMQTCLAHPTHGYYMDPEHPVFGSRGDFITSPEISQVFGELVAIWFLAQWQSAGSPSAIRLVELGPGRGTLMADVVRVITNLTAKLKPGLLKEIHLVETSKALREIQIEKLAPFRGQTGCAVEWHDDLDYIPSSPAFTMVVAHEFFDALPFYLIQKINDKEWREVRVASALTPLKDPRTESTEPLSTTETVPQGEHPDPESVYPRFRRALSPDPTAASIGTAVLSPRYENLAPGSLLEVSPTSYYKARQLATLLGSSKPKPAIENTQTPESNVPPNGGGCGLIIDYGDDKAFGNSFRAFKDHKIVDVFERPGQCDLTTNVDFALLREAMGDLVSSHGPLTQREFLIRMGISFRVSNLTKTQSEERKKAIVDAAERLMDPTGMGTEYKVLGFTSFRGERGEDGKLPPVYPF</sequence>
<dbReference type="GO" id="GO:0032259">
    <property type="term" value="P:methylation"/>
    <property type="evidence" value="ECO:0007669"/>
    <property type="project" value="UniProtKB-KW"/>
</dbReference>
<dbReference type="EC" id="2.1.1.320" evidence="7"/>
<evidence type="ECO:0000256" key="8">
    <source>
        <dbReference type="SAM" id="MobiDB-lite"/>
    </source>
</evidence>
<evidence type="ECO:0000256" key="3">
    <source>
        <dbReference type="ARBA" id="ARBA00022603"/>
    </source>
</evidence>
<comment type="function">
    <text evidence="7">Arginine methyltransferase involved in the assembly or stability of mitochondrial NADH:ubiquinone oxidoreductase complex (complex I).</text>
</comment>
<dbReference type="InterPro" id="IPR003788">
    <property type="entry name" value="NDUFAF7"/>
</dbReference>
<evidence type="ECO:0000313" key="10">
    <source>
        <dbReference type="Proteomes" id="UP000717328"/>
    </source>
</evidence>
<dbReference type="PANTHER" id="PTHR12049">
    <property type="entry name" value="PROTEIN ARGININE METHYLTRANSFERASE NDUFAF7, MITOCHONDRIAL"/>
    <property type="match status" value="1"/>
</dbReference>
<dbReference type="Pfam" id="PF02636">
    <property type="entry name" value="Methyltransf_28"/>
    <property type="match status" value="1"/>
</dbReference>
<reference evidence="9" key="2">
    <citation type="submission" date="2021-10" db="EMBL/GenBank/DDBJ databases">
        <title>Phylogenomics reveals ancestral predisposition of the termite-cultivated fungus Termitomyces towards a domesticated lifestyle.</title>
        <authorList>
            <person name="Auxier B."/>
            <person name="Grum-Grzhimaylo A."/>
            <person name="Cardenas M.E."/>
            <person name="Lodge J.D."/>
            <person name="Laessoe T."/>
            <person name="Pedersen O."/>
            <person name="Smith M.E."/>
            <person name="Kuyper T.W."/>
            <person name="Franco-Molano E.A."/>
            <person name="Baroni T.J."/>
            <person name="Aanen D.K."/>
        </authorList>
    </citation>
    <scope>NUCLEOTIDE SEQUENCE</scope>
    <source>
        <strain evidence="9">D49</strain>
    </source>
</reference>
<proteinExistence type="inferred from homology"/>
<keyword evidence="4 7" id="KW-0808">Transferase</keyword>
<dbReference type="Gene3D" id="3.40.50.12710">
    <property type="match status" value="1"/>
</dbReference>
<evidence type="ECO:0000256" key="5">
    <source>
        <dbReference type="ARBA" id="ARBA00023128"/>
    </source>
</evidence>
<keyword evidence="10" id="KW-1185">Reference proteome</keyword>
<organism evidence="9 10">
    <name type="scientific">Sphagnurus paluster</name>
    <dbReference type="NCBI Taxonomy" id="117069"/>
    <lineage>
        <taxon>Eukaryota</taxon>
        <taxon>Fungi</taxon>
        <taxon>Dikarya</taxon>
        <taxon>Basidiomycota</taxon>
        <taxon>Agaricomycotina</taxon>
        <taxon>Agaricomycetes</taxon>
        <taxon>Agaricomycetidae</taxon>
        <taxon>Agaricales</taxon>
        <taxon>Tricholomatineae</taxon>
        <taxon>Lyophyllaceae</taxon>
        <taxon>Sphagnurus</taxon>
    </lineage>
</organism>
<dbReference type="PANTHER" id="PTHR12049:SF7">
    <property type="entry name" value="PROTEIN ARGININE METHYLTRANSFERASE NDUFAF7, MITOCHONDRIAL"/>
    <property type="match status" value="1"/>
</dbReference>
<comment type="catalytic activity">
    <reaction evidence="6 7">
        <text>L-arginyl-[protein] + 2 S-adenosyl-L-methionine = N(omega),N(omega)'-dimethyl-L-arginyl-[protein] + 2 S-adenosyl-L-homocysteine + 2 H(+)</text>
        <dbReference type="Rhea" id="RHEA:48108"/>
        <dbReference type="Rhea" id="RHEA-COMP:10532"/>
        <dbReference type="Rhea" id="RHEA-COMP:11992"/>
        <dbReference type="ChEBI" id="CHEBI:15378"/>
        <dbReference type="ChEBI" id="CHEBI:29965"/>
        <dbReference type="ChEBI" id="CHEBI:57856"/>
        <dbReference type="ChEBI" id="CHEBI:59789"/>
        <dbReference type="ChEBI" id="CHEBI:88221"/>
        <dbReference type="EC" id="2.1.1.320"/>
    </reaction>
</comment>
<dbReference type="GO" id="GO:0005739">
    <property type="term" value="C:mitochondrion"/>
    <property type="evidence" value="ECO:0007669"/>
    <property type="project" value="UniProtKB-SubCell"/>
</dbReference>
<dbReference type="OrthoDB" id="438553at2759"/>
<dbReference type="GO" id="GO:0035243">
    <property type="term" value="F:protein-arginine omega-N symmetric methyltransferase activity"/>
    <property type="evidence" value="ECO:0007669"/>
    <property type="project" value="UniProtKB-EC"/>
</dbReference>
<dbReference type="Proteomes" id="UP000717328">
    <property type="component" value="Unassembled WGS sequence"/>
</dbReference>
<dbReference type="GO" id="GO:0032981">
    <property type="term" value="P:mitochondrial respiratory chain complex I assembly"/>
    <property type="evidence" value="ECO:0007669"/>
    <property type="project" value="TreeGrafter"/>
</dbReference>
<gene>
    <name evidence="9" type="ORF">H0H81_012620</name>
</gene>
<comment type="subcellular location">
    <subcellularLocation>
        <location evidence="1 7">Mitochondrion</location>
    </subcellularLocation>
</comment>
<evidence type="ECO:0000256" key="4">
    <source>
        <dbReference type="ARBA" id="ARBA00022679"/>
    </source>
</evidence>
<protein>
    <recommendedName>
        <fullName evidence="7">Protein arginine methyltransferase NDUFAF7</fullName>
        <ecNumber evidence="7">2.1.1.320</ecNumber>
    </recommendedName>
</protein>
<evidence type="ECO:0000256" key="2">
    <source>
        <dbReference type="ARBA" id="ARBA00005891"/>
    </source>
</evidence>
<reference evidence="9" key="1">
    <citation type="submission" date="2021-02" db="EMBL/GenBank/DDBJ databases">
        <authorList>
            <person name="Nieuwenhuis M."/>
            <person name="Van De Peppel L.J.J."/>
        </authorList>
    </citation>
    <scope>NUCLEOTIDE SEQUENCE</scope>
    <source>
        <strain evidence="9">D49</strain>
    </source>
</reference>
<dbReference type="AlphaFoldDB" id="A0A9P7KH73"/>
<feature type="region of interest" description="Disordered" evidence="8">
    <location>
        <begin position="242"/>
        <end position="269"/>
    </location>
</feature>
<comment type="similarity">
    <text evidence="2 7">Belongs to the NDUFAF7 family.</text>
</comment>
<dbReference type="InterPro" id="IPR029063">
    <property type="entry name" value="SAM-dependent_MTases_sf"/>
</dbReference>
<evidence type="ECO:0000256" key="6">
    <source>
        <dbReference type="ARBA" id="ARBA00048612"/>
    </source>
</evidence>
<dbReference type="SUPFAM" id="SSF53335">
    <property type="entry name" value="S-adenosyl-L-methionine-dependent methyltransferases"/>
    <property type="match status" value="1"/>
</dbReference>
<comment type="caution">
    <text evidence="9">The sequence shown here is derived from an EMBL/GenBank/DDBJ whole genome shotgun (WGS) entry which is preliminary data.</text>
</comment>
<keyword evidence="3 7" id="KW-0489">Methyltransferase</keyword>
<evidence type="ECO:0000313" key="9">
    <source>
        <dbReference type="EMBL" id="KAG5650323.1"/>
    </source>
</evidence>
<name>A0A9P7KH73_9AGAR</name>
<evidence type="ECO:0000256" key="7">
    <source>
        <dbReference type="RuleBase" id="RU364114"/>
    </source>
</evidence>
<keyword evidence="5 7" id="KW-0496">Mitochondrion</keyword>
<dbReference type="EMBL" id="JABCKI010000482">
    <property type="protein sequence ID" value="KAG5650323.1"/>
    <property type="molecule type" value="Genomic_DNA"/>
</dbReference>
<evidence type="ECO:0000256" key="1">
    <source>
        <dbReference type="ARBA" id="ARBA00004173"/>
    </source>
</evidence>